<keyword evidence="12" id="KW-1185">Reference proteome</keyword>
<dbReference type="PRINTS" id="PR00475">
    <property type="entry name" value="HEXOKINASE"/>
</dbReference>
<dbReference type="GO" id="GO:0005536">
    <property type="term" value="F:D-glucose binding"/>
    <property type="evidence" value="ECO:0007669"/>
    <property type="project" value="InterPro"/>
</dbReference>
<dbReference type="InterPro" id="IPR043129">
    <property type="entry name" value="ATPase_NBD"/>
</dbReference>
<dbReference type="FunFam" id="3.40.367.20:FF:000020">
    <property type="entry name" value="Hexokinase-1"/>
    <property type="match status" value="1"/>
</dbReference>
<dbReference type="FunFam" id="3.30.420.40:FF:000034">
    <property type="entry name" value="Phosphotransferase"/>
    <property type="match status" value="1"/>
</dbReference>
<dbReference type="GO" id="GO:0006096">
    <property type="term" value="P:glycolytic process"/>
    <property type="evidence" value="ECO:0007669"/>
    <property type="project" value="UniProtKB-KW"/>
</dbReference>
<evidence type="ECO:0000256" key="3">
    <source>
        <dbReference type="ARBA" id="ARBA00022679"/>
    </source>
</evidence>
<reference evidence="11 12" key="1">
    <citation type="submission" date="2023-03" db="EMBL/GenBank/DDBJ databases">
        <title>Genome sequence of Lichtheimia ornata CBS 291.66.</title>
        <authorList>
            <person name="Mohabir J.T."/>
            <person name="Shea T.P."/>
            <person name="Kurbessoian T."/>
            <person name="Berby B."/>
            <person name="Fontaine J."/>
            <person name="Livny J."/>
            <person name="Gnirke A."/>
            <person name="Stajich J.E."/>
            <person name="Cuomo C.A."/>
        </authorList>
    </citation>
    <scope>NUCLEOTIDE SEQUENCE [LARGE SCALE GENOMIC DNA]</scope>
    <source>
        <strain evidence="11">CBS 291.66</strain>
    </source>
</reference>
<evidence type="ECO:0000259" key="10">
    <source>
        <dbReference type="Pfam" id="PF03727"/>
    </source>
</evidence>
<keyword evidence="3 8" id="KW-0808">Transferase</keyword>
<evidence type="ECO:0000256" key="8">
    <source>
        <dbReference type="RuleBase" id="RU362007"/>
    </source>
</evidence>
<dbReference type="SUPFAM" id="SSF53067">
    <property type="entry name" value="Actin-like ATPase domain"/>
    <property type="match status" value="2"/>
</dbReference>
<dbReference type="Gene3D" id="3.40.367.20">
    <property type="match status" value="1"/>
</dbReference>
<dbReference type="EMBL" id="JARTCD010000003">
    <property type="protein sequence ID" value="KAJ8663004.1"/>
    <property type="molecule type" value="Genomic_DNA"/>
</dbReference>
<accession>A0AAD7Y3C8</accession>
<evidence type="ECO:0000313" key="11">
    <source>
        <dbReference type="EMBL" id="KAJ8663004.1"/>
    </source>
</evidence>
<evidence type="ECO:0000256" key="7">
    <source>
        <dbReference type="ARBA" id="ARBA00023152"/>
    </source>
</evidence>
<dbReference type="PROSITE" id="PS00378">
    <property type="entry name" value="HEXOKINASE_1"/>
    <property type="match status" value="1"/>
</dbReference>
<comment type="similarity">
    <text evidence="2 8">Belongs to the hexokinase family.</text>
</comment>
<dbReference type="InterPro" id="IPR022673">
    <property type="entry name" value="Hexokinase_C"/>
</dbReference>
<keyword evidence="7 8" id="KW-0324">Glycolysis</keyword>
<dbReference type="EC" id="2.7.1.-" evidence="8"/>
<dbReference type="GO" id="GO:0001678">
    <property type="term" value="P:intracellular glucose homeostasis"/>
    <property type="evidence" value="ECO:0007669"/>
    <property type="project" value="InterPro"/>
</dbReference>
<dbReference type="InterPro" id="IPR019807">
    <property type="entry name" value="Hexokinase_BS"/>
</dbReference>
<dbReference type="AlphaFoldDB" id="A0AAD7Y3C8"/>
<evidence type="ECO:0000256" key="1">
    <source>
        <dbReference type="ARBA" id="ARBA00004888"/>
    </source>
</evidence>
<gene>
    <name evidence="11" type="ORF">O0I10_001181</name>
</gene>
<protein>
    <recommendedName>
        <fullName evidence="8">Phosphotransferase</fullName>
        <ecNumber evidence="8">2.7.1.-</ecNumber>
    </recommendedName>
</protein>
<dbReference type="CDD" id="cd24018">
    <property type="entry name" value="ASKHA_NBD_HK_fungi"/>
    <property type="match status" value="1"/>
</dbReference>
<dbReference type="Proteomes" id="UP001234581">
    <property type="component" value="Unassembled WGS sequence"/>
</dbReference>
<dbReference type="GO" id="GO:0005829">
    <property type="term" value="C:cytosol"/>
    <property type="evidence" value="ECO:0007669"/>
    <property type="project" value="TreeGrafter"/>
</dbReference>
<evidence type="ECO:0000256" key="2">
    <source>
        <dbReference type="ARBA" id="ARBA00009225"/>
    </source>
</evidence>
<dbReference type="Gene3D" id="1.10.287.1250">
    <property type="match status" value="1"/>
</dbReference>
<feature type="domain" description="Hexokinase C-terminal" evidence="10">
    <location>
        <begin position="228"/>
        <end position="467"/>
    </location>
</feature>
<evidence type="ECO:0000256" key="4">
    <source>
        <dbReference type="ARBA" id="ARBA00022741"/>
    </source>
</evidence>
<feature type="domain" description="Hexokinase N-terminal" evidence="9">
    <location>
        <begin position="28"/>
        <end position="221"/>
    </location>
</feature>
<dbReference type="GO" id="GO:0005524">
    <property type="term" value="F:ATP binding"/>
    <property type="evidence" value="ECO:0007669"/>
    <property type="project" value="UniProtKB-UniRule"/>
</dbReference>
<dbReference type="PROSITE" id="PS51748">
    <property type="entry name" value="HEXOKINASE_2"/>
    <property type="match status" value="1"/>
</dbReference>
<keyword evidence="5 8" id="KW-0418">Kinase</keyword>
<dbReference type="GO" id="GO:0006006">
    <property type="term" value="P:glucose metabolic process"/>
    <property type="evidence" value="ECO:0007669"/>
    <property type="project" value="TreeGrafter"/>
</dbReference>
<keyword evidence="6 8" id="KW-0067">ATP-binding</keyword>
<evidence type="ECO:0000256" key="6">
    <source>
        <dbReference type="ARBA" id="ARBA00022840"/>
    </source>
</evidence>
<sequence>MTGIIVNGNDTTTYKYHVDGTKAQKVAINRVAEEFEVSRERLETIIQQFVAEMKKGLNHEGATVPMIPSFVTGRPTGQERGKYLALDLGGTNLRVCLVELKGDGEYSIEQEKFKVDDSYKTGEMTDLCDFIAGCVESFVKDKIQDTPGEDLQMGFTFSFPVLQTAINRGVLKQWTKGFSCKNAVDKDVTILLQDALRKRGVPVNIAALVNDTVGTLMAYAYRHPETTMGVIMGTGTNAAYYENINNIGKWKGPAGTGEMVVNMEWGAFDCERVVLPLTPYDNKVDRESRNVHQQLYEKMISGMYLGEIARNTILSLVDNLLLFNGESSSLLNTQWGFETAFVTAIESDLTEDLRHIKEILEKTVGIPSTTLADRQMVKLICDFVGRRASRLAACGLASVLSHCGYLENLQQKCVVAVDGSLFEKYPNFESNIVEALKELYGSDTVDKIKLSHAKDGSGLGAAIIAMVAHKNACDMN</sequence>
<dbReference type="InterPro" id="IPR022672">
    <property type="entry name" value="Hexokinase_N"/>
</dbReference>
<dbReference type="Pfam" id="PF00349">
    <property type="entry name" value="Hexokinase_1"/>
    <property type="match status" value="1"/>
</dbReference>
<dbReference type="GeneID" id="83208599"/>
<dbReference type="RefSeq" id="XP_058347916.1">
    <property type="nucleotide sequence ID" value="XM_058481278.1"/>
</dbReference>
<dbReference type="GO" id="GO:0008865">
    <property type="term" value="F:fructokinase activity"/>
    <property type="evidence" value="ECO:0007669"/>
    <property type="project" value="TreeGrafter"/>
</dbReference>
<proteinExistence type="inferred from homology"/>
<dbReference type="GO" id="GO:0005739">
    <property type="term" value="C:mitochondrion"/>
    <property type="evidence" value="ECO:0007669"/>
    <property type="project" value="TreeGrafter"/>
</dbReference>
<organism evidence="11 12">
    <name type="scientific">Lichtheimia ornata</name>
    <dbReference type="NCBI Taxonomy" id="688661"/>
    <lineage>
        <taxon>Eukaryota</taxon>
        <taxon>Fungi</taxon>
        <taxon>Fungi incertae sedis</taxon>
        <taxon>Mucoromycota</taxon>
        <taxon>Mucoromycotina</taxon>
        <taxon>Mucoromycetes</taxon>
        <taxon>Mucorales</taxon>
        <taxon>Lichtheimiaceae</taxon>
        <taxon>Lichtheimia</taxon>
    </lineage>
</organism>
<dbReference type="PANTHER" id="PTHR19443">
    <property type="entry name" value="HEXOKINASE"/>
    <property type="match status" value="1"/>
</dbReference>
<evidence type="ECO:0000256" key="5">
    <source>
        <dbReference type="ARBA" id="ARBA00022777"/>
    </source>
</evidence>
<evidence type="ECO:0000259" key="9">
    <source>
        <dbReference type="Pfam" id="PF00349"/>
    </source>
</evidence>
<evidence type="ECO:0000313" key="12">
    <source>
        <dbReference type="Proteomes" id="UP001234581"/>
    </source>
</evidence>
<dbReference type="InterPro" id="IPR001312">
    <property type="entry name" value="Hexokinase"/>
</dbReference>
<dbReference type="PANTHER" id="PTHR19443:SF30">
    <property type="entry name" value="GLUCOKINASE-1-RELATED"/>
    <property type="match status" value="1"/>
</dbReference>
<keyword evidence="4 8" id="KW-0547">Nucleotide-binding</keyword>
<name>A0AAD7Y3C8_9FUNG</name>
<comment type="caution">
    <text evidence="11">The sequence shown here is derived from an EMBL/GenBank/DDBJ whole genome shotgun (WGS) entry which is preliminary data.</text>
</comment>
<dbReference type="Pfam" id="PF03727">
    <property type="entry name" value="Hexokinase_2"/>
    <property type="match status" value="1"/>
</dbReference>
<comment type="pathway">
    <text evidence="1">Carbohydrate degradation; glycolysis; D-glyceraldehyde 3-phosphate and glycerone phosphate from D-glucose: step 1/4.</text>
</comment>
<dbReference type="GO" id="GO:0004340">
    <property type="term" value="F:glucokinase activity"/>
    <property type="evidence" value="ECO:0007669"/>
    <property type="project" value="TreeGrafter"/>
</dbReference>
<dbReference type="Gene3D" id="3.30.420.40">
    <property type="match status" value="1"/>
</dbReference>